<name>A0A0F8Y1K3_9ZZZZ</name>
<sequence>ALEEFFSKQNYSTTLAREAVDFHKKWIEEHDN</sequence>
<reference evidence="1" key="1">
    <citation type="journal article" date="2015" name="Nature">
        <title>Complex archaea that bridge the gap between prokaryotes and eukaryotes.</title>
        <authorList>
            <person name="Spang A."/>
            <person name="Saw J.H."/>
            <person name="Jorgensen S.L."/>
            <person name="Zaremba-Niedzwiedzka K."/>
            <person name="Martijn J."/>
            <person name="Lind A.E."/>
            <person name="van Eijk R."/>
            <person name="Schleper C."/>
            <person name="Guy L."/>
            <person name="Ettema T.J."/>
        </authorList>
    </citation>
    <scope>NUCLEOTIDE SEQUENCE</scope>
</reference>
<organism evidence="1">
    <name type="scientific">marine sediment metagenome</name>
    <dbReference type="NCBI Taxonomy" id="412755"/>
    <lineage>
        <taxon>unclassified sequences</taxon>
        <taxon>metagenomes</taxon>
        <taxon>ecological metagenomes</taxon>
    </lineage>
</organism>
<evidence type="ECO:0000313" key="1">
    <source>
        <dbReference type="EMBL" id="KKK42246.1"/>
    </source>
</evidence>
<feature type="non-terminal residue" evidence="1">
    <location>
        <position position="1"/>
    </location>
</feature>
<dbReference type="AlphaFoldDB" id="A0A0F8Y1K3"/>
<dbReference type="EMBL" id="LAZR01070339">
    <property type="protein sequence ID" value="KKK42246.1"/>
    <property type="molecule type" value="Genomic_DNA"/>
</dbReference>
<protein>
    <submittedName>
        <fullName evidence="1">Uncharacterized protein</fullName>
    </submittedName>
</protein>
<gene>
    <name evidence="1" type="ORF">LCGC14_2181110</name>
</gene>
<comment type="caution">
    <text evidence="1">The sequence shown here is derived from an EMBL/GenBank/DDBJ whole genome shotgun (WGS) entry which is preliminary data.</text>
</comment>
<accession>A0A0F8Y1K3</accession>
<proteinExistence type="predicted"/>